<dbReference type="AlphaFoldDB" id="A0AAD7AIA9"/>
<dbReference type="Gene3D" id="3.40.50.720">
    <property type="entry name" value="NAD(P)-binding Rossmann-like Domain"/>
    <property type="match status" value="1"/>
</dbReference>
<evidence type="ECO:0000313" key="2">
    <source>
        <dbReference type="Proteomes" id="UP001218218"/>
    </source>
</evidence>
<dbReference type="EMBL" id="JARIHO010000006">
    <property type="protein sequence ID" value="KAJ7359468.1"/>
    <property type="molecule type" value="Genomic_DNA"/>
</dbReference>
<accession>A0AAD7AIA9</accession>
<sequence length="198" mass="22179">SVSWEAIPLVPMYTSSKYALHRLMRSLYPLMKRDAIGITCIDPVWADTQLLSIAARVVLLGPELLPVSHIAQTVLSIAADPDNITSGCSWLMPDNGPILRLQRENINEGTYKMINDMYHMIQNVCRLLLALRKDFVDLLQFGTGCQIDHETSLAHLQERDHTIHGSSGSSFVGDNIWSENLALNLLPFVELWASKSHL</sequence>
<proteinExistence type="predicted"/>
<comment type="caution">
    <text evidence="1">The sequence shown here is derived from an EMBL/GenBank/DDBJ whole genome shotgun (WGS) entry which is preliminary data.</text>
</comment>
<dbReference type="SUPFAM" id="SSF51735">
    <property type="entry name" value="NAD(P)-binding Rossmann-fold domains"/>
    <property type="match status" value="1"/>
</dbReference>
<evidence type="ECO:0000313" key="1">
    <source>
        <dbReference type="EMBL" id="KAJ7359468.1"/>
    </source>
</evidence>
<keyword evidence="2" id="KW-1185">Reference proteome</keyword>
<protein>
    <submittedName>
        <fullName evidence="1">Uncharacterized protein</fullName>
    </submittedName>
</protein>
<feature type="non-terminal residue" evidence="1">
    <location>
        <position position="198"/>
    </location>
</feature>
<dbReference type="Proteomes" id="UP001218218">
    <property type="component" value="Unassembled WGS sequence"/>
</dbReference>
<dbReference type="InterPro" id="IPR036291">
    <property type="entry name" value="NAD(P)-bd_dom_sf"/>
</dbReference>
<organism evidence="1 2">
    <name type="scientific">Mycena albidolilacea</name>
    <dbReference type="NCBI Taxonomy" id="1033008"/>
    <lineage>
        <taxon>Eukaryota</taxon>
        <taxon>Fungi</taxon>
        <taxon>Dikarya</taxon>
        <taxon>Basidiomycota</taxon>
        <taxon>Agaricomycotina</taxon>
        <taxon>Agaricomycetes</taxon>
        <taxon>Agaricomycetidae</taxon>
        <taxon>Agaricales</taxon>
        <taxon>Marasmiineae</taxon>
        <taxon>Mycenaceae</taxon>
        <taxon>Mycena</taxon>
    </lineage>
</organism>
<reference evidence="1" key="1">
    <citation type="submission" date="2023-03" db="EMBL/GenBank/DDBJ databases">
        <title>Massive genome expansion in bonnet fungi (Mycena s.s.) driven by repeated elements and novel gene families across ecological guilds.</title>
        <authorList>
            <consortium name="Lawrence Berkeley National Laboratory"/>
            <person name="Harder C.B."/>
            <person name="Miyauchi S."/>
            <person name="Viragh M."/>
            <person name="Kuo A."/>
            <person name="Thoen E."/>
            <person name="Andreopoulos B."/>
            <person name="Lu D."/>
            <person name="Skrede I."/>
            <person name="Drula E."/>
            <person name="Henrissat B."/>
            <person name="Morin E."/>
            <person name="Kohler A."/>
            <person name="Barry K."/>
            <person name="LaButti K."/>
            <person name="Morin E."/>
            <person name="Salamov A."/>
            <person name="Lipzen A."/>
            <person name="Mereny Z."/>
            <person name="Hegedus B."/>
            <person name="Baldrian P."/>
            <person name="Stursova M."/>
            <person name="Weitz H."/>
            <person name="Taylor A."/>
            <person name="Grigoriev I.V."/>
            <person name="Nagy L.G."/>
            <person name="Martin F."/>
            <person name="Kauserud H."/>
        </authorList>
    </citation>
    <scope>NUCLEOTIDE SEQUENCE</scope>
    <source>
        <strain evidence="1">CBHHK002</strain>
    </source>
</reference>
<gene>
    <name evidence="1" type="ORF">DFH08DRAFT_686193</name>
</gene>
<name>A0AAD7AIA9_9AGAR</name>